<dbReference type="EMBL" id="JAYXUG010000005">
    <property type="protein sequence ID" value="MEC6831924.1"/>
    <property type="molecule type" value="Genomic_DNA"/>
</dbReference>
<comment type="caution">
    <text evidence="1">The sequence shown here is derived from an EMBL/GenBank/DDBJ whole genome shotgun (WGS) entry which is preliminary data.</text>
</comment>
<dbReference type="Proteomes" id="UP001306119">
    <property type="component" value="Unassembled WGS sequence"/>
</dbReference>
<keyword evidence="2" id="KW-1185">Reference proteome</keyword>
<protein>
    <submittedName>
        <fullName evidence="1">Uncharacterized protein</fullName>
    </submittedName>
</protein>
<organism evidence="1 2">
    <name type="scientific">Photobacterium toruni</name>
    <dbReference type="NCBI Taxonomy" id="1935446"/>
    <lineage>
        <taxon>Bacteria</taxon>
        <taxon>Pseudomonadati</taxon>
        <taxon>Pseudomonadota</taxon>
        <taxon>Gammaproteobacteria</taxon>
        <taxon>Vibrionales</taxon>
        <taxon>Vibrionaceae</taxon>
        <taxon>Photobacterium</taxon>
    </lineage>
</organism>
<accession>A0ABU6L8D0</accession>
<gene>
    <name evidence="1" type="ORF">VXS06_09140</name>
</gene>
<name>A0ABU6L8D0_9GAMM</name>
<dbReference type="RefSeq" id="WP_327774778.1">
    <property type="nucleotide sequence ID" value="NZ_JAYXUG010000005.1"/>
</dbReference>
<evidence type="ECO:0000313" key="1">
    <source>
        <dbReference type="EMBL" id="MEC6831924.1"/>
    </source>
</evidence>
<proteinExistence type="predicted"/>
<reference evidence="1 2" key="1">
    <citation type="submission" date="2024-01" db="EMBL/GenBank/DDBJ databases">
        <title>Active colonisers of the gastrointestinal tract of Atlantic salmon farmed in a warm water region.</title>
        <authorList>
            <person name="Bowman J.P."/>
        </authorList>
    </citation>
    <scope>NUCLEOTIDE SEQUENCE [LARGE SCALE GENOMIC DNA]</scope>
    <source>
        <strain evidence="1 2">S3MW1</strain>
    </source>
</reference>
<evidence type="ECO:0000313" key="2">
    <source>
        <dbReference type="Proteomes" id="UP001306119"/>
    </source>
</evidence>
<sequence>MENLNWRALEFILNAAAQNTETCCDEEVLFLIGLVMEQQQKRQLDAAILERFKLMIADYEAALLARETLPLLTP</sequence>